<sequence>MQSRPMPLHTWWQMVGPEGTLGFRATRGVLEHALASGLGQRIALQVKVLVVRGDVGVANQHTIPGCAMKIQYSRTLKDGS</sequence>
<reference evidence="1 2" key="1">
    <citation type="submission" date="2019-08" db="EMBL/GenBank/DDBJ databases">
        <authorList>
            <person name="Peeters C."/>
        </authorList>
    </citation>
    <scope>NUCLEOTIDE SEQUENCE [LARGE SCALE GENOMIC DNA]</scope>
    <source>
        <strain evidence="1 2">LMG 30175</strain>
    </source>
</reference>
<accession>A0A5E4XA51</accession>
<name>A0A5E4XA51_9BURK</name>
<dbReference type="EMBL" id="CABPRZ010000016">
    <property type="protein sequence ID" value="VVE33042.1"/>
    <property type="molecule type" value="Genomic_DNA"/>
</dbReference>
<gene>
    <name evidence="1" type="ORF">PTE30175_03658</name>
</gene>
<evidence type="ECO:0000313" key="2">
    <source>
        <dbReference type="Proteomes" id="UP000414233"/>
    </source>
</evidence>
<proteinExistence type="predicted"/>
<evidence type="ECO:0000313" key="1">
    <source>
        <dbReference type="EMBL" id="VVE33042.1"/>
    </source>
</evidence>
<protein>
    <submittedName>
        <fullName evidence="1">Uncharacterized protein</fullName>
    </submittedName>
</protein>
<dbReference type="AlphaFoldDB" id="A0A5E4XA51"/>
<organism evidence="1 2">
    <name type="scientific">Pandoraea terrae</name>
    <dbReference type="NCBI Taxonomy" id="1537710"/>
    <lineage>
        <taxon>Bacteria</taxon>
        <taxon>Pseudomonadati</taxon>
        <taxon>Pseudomonadota</taxon>
        <taxon>Betaproteobacteria</taxon>
        <taxon>Burkholderiales</taxon>
        <taxon>Burkholderiaceae</taxon>
        <taxon>Pandoraea</taxon>
    </lineage>
</organism>
<keyword evidence="2" id="KW-1185">Reference proteome</keyword>
<dbReference type="Proteomes" id="UP000414233">
    <property type="component" value="Unassembled WGS sequence"/>
</dbReference>